<feature type="region of interest" description="Disordered" evidence="1">
    <location>
        <begin position="144"/>
        <end position="219"/>
    </location>
</feature>
<keyword evidence="3" id="KW-1185">Reference proteome</keyword>
<comment type="caution">
    <text evidence="2">The sequence shown here is derived from an EMBL/GenBank/DDBJ whole genome shotgun (WGS) entry which is preliminary data.</text>
</comment>
<evidence type="ECO:0000313" key="2">
    <source>
        <dbReference type="EMBL" id="KAJ4343172.1"/>
    </source>
</evidence>
<feature type="compositionally biased region" description="Basic residues" evidence="1">
    <location>
        <begin position="170"/>
        <end position="182"/>
    </location>
</feature>
<gene>
    <name evidence="2" type="ORF">N0V87_000394</name>
</gene>
<protein>
    <submittedName>
        <fullName evidence="2">Uncharacterized protein</fullName>
    </submittedName>
</protein>
<sequence length="219" mass="23664">MPPKVIKTYSADVIAAVLVATGTTSLSMRQYEIMSSLDGVKTASAFQHDFRPILAKAKELKALVAKGEAFEPVVPSTKRADVVSVLLMALGSTTITKEQLNMMSAIDGIRTASSFEHQFRSIVTKAKELKKRVADGETFTAVAAQKRGGTATPMTPKKRKGDNADDTPTKKPKATPKPRAKKAQAQSPPALQADDDDVELPEDVDAHIKAEKEWEGQFV</sequence>
<feature type="compositionally biased region" description="Acidic residues" evidence="1">
    <location>
        <begin position="193"/>
        <end position="203"/>
    </location>
</feature>
<accession>A0A9W9C453</accession>
<proteinExistence type="predicted"/>
<evidence type="ECO:0000256" key="1">
    <source>
        <dbReference type="SAM" id="MobiDB-lite"/>
    </source>
</evidence>
<dbReference type="AlphaFoldDB" id="A0A9W9C453"/>
<name>A0A9W9C453_9PLEO</name>
<reference evidence="2" key="1">
    <citation type="submission" date="2022-10" db="EMBL/GenBank/DDBJ databases">
        <title>Tapping the CABI collections for fungal endophytes: first genome assemblies for Collariella, Neodidymelliopsis, Ascochyta clinopodiicola, Didymella pomorum, Didymosphaeria variabile, Neocosmospora piperis and Neocucurbitaria cava.</title>
        <authorList>
            <person name="Hill R."/>
        </authorList>
    </citation>
    <scope>NUCLEOTIDE SEQUENCE</scope>
    <source>
        <strain evidence="2">IMI 360193</strain>
    </source>
</reference>
<feature type="compositionally biased region" description="Low complexity" evidence="1">
    <location>
        <begin position="183"/>
        <end position="192"/>
    </location>
</feature>
<organism evidence="2 3">
    <name type="scientific">Didymella glomerata</name>
    <dbReference type="NCBI Taxonomy" id="749621"/>
    <lineage>
        <taxon>Eukaryota</taxon>
        <taxon>Fungi</taxon>
        <taxon>Dikarya</taxon>
        <taxon>Ascomycota</taxon>
        <taxon>Pezizomycotina</taxon>
        <taxon>Dothideomycetes</taxon>
        <taxon>Pleosporomycetidae</taxon>
        <taxon>Pleosporales</taxon>
        <taxon>Pleosporineae</taxon>
        <taxon>Didymellaceae</taxon>
        <taxon>Didymella</taxon>
    </lineage>
</organism>
<dbReference type="EMBL" id="JAPEUV010000003">
    <property type="protein sequence ID" value="KAJ4343172.1"/>
    <property type="molecule type" value="Genomic_DNA"/>
</dbReference>
<evidence type="ECO:0000313" key="3">
    <source>
        <dbReference type="Proteomes" id="UP001140562"/>
    </source>
</evidence>
<dbReference type="OrthoDB" id="3938057at2759"/>
<dbReference type="Proteomes" id="UP001140562">
    <property type="component" value="Unassembled WGS sequence"/>
</dbReference>
<feature type="compositionally biased region" description="Basic and acidic residues" evidence="1">
    <location>
        <begin position="204"/>
        <end position="219"/>
    </location>
</feature>